<gene>
    <name evidence="1" type="ORF">HNQ92_003036</name>
</gene>
<dbReference type="EMBL" id="JACHGF010000004">
    <property type="protein sequence ID" value="MBB5284888.1"/>
    <property type="molecule type" value="Genomic_DNA"/>
</dbReference>
<evidence type="ECO:0000313" key="1">
    <source>
        <dbReference type="EMBL" id="MBB5284888.1"/>
    </source>
</evidence>
<comment type="caution">
    <text evidence="1">The sequence shown here is derived from an EMBL/GenBank/DDBJ whole genome shotgun (WGS) entry which is preliminary data.</text>
</comment>
<reference evidence="1 2" key="1">
    <citation type="submission" date="2020-08" db="EMBL/GenBank/DDBJ databases">
        <title>Genomic Encyclopedia of Type Strains, Phase IV (KMG-IV): sequencing the most valuable type-strain genomes for metagenomic binning, comparative biology and taxonomic classification.</title>
        <authorList>
            <person name="Goeker M."/>
        </authorList>
    </citation>
    <scope>NUCLEOTIDE SEQUENCE [LARGE SCALE GENOMIC DNA]</scope>
    <source>
        <strain evidence="1 2">DSM 105074</strain>
    </source>
</reference>
<accession>A0A840TXG2</accession>
<proteinExistence type="predicted"/>
<organism evidence="1 2">
    <name type="scientific">Rhabdobacter roseus</name>
    <dbReference type="NCBI Taxonomy" id="1655419"/>
    <lineage>
        <taxon>Bacteria</taxon>
        <taxon>Pseudomonadati</taxon>
        <taxon>Bacteroidota</taxon>
        <taxon>Cytophagia</taxon>
        <taxon>Cytophagales</taxon>
        <taxon>Cytophagaceae</taxon>
        <taxon>Rhabdobacter</taxon>
    </lineage>
</organism>
<protein>
    <submittedName>
        <fullName evidence="1">Uncharacterized protein</fullName>
    </submittedName>
</protein>
<keyword evidence="2" id="KW-1185">Reference proteome</keyword>
<sequence length="39" mass="4472">MYLLSTFAHMKVLSYFINADYEITWVTRNGISAIGTQCL</sequence>
<name>A0A840TXG2_9BACT</name>
<dbReference type="Proteomes" id="UP000557307">
    <property type="component" value="Unassembled WGS sequence"/>
</dbReference>
<dbReference type="AlphaFoldDB" id="A0A840TXG2"/>
<evidence type="ECO:0000313" key="2">
    <source>
        <dbReference type="Proteomes" id="UP000557307"/>
    </source>
</evidence>